<dbReference type="AlphaFoldDB" id="A0A382Z4Q2"/>
<name>A0A382Z4Q2_9ZZZZ</name>
<organism evidence="1">
    <name type="scientific">marine metagenome</name>
    <dbReference type="NCBI Taxonomy" id="408172"/>
    <lineage>
        <taxon>unclassified sequences</taxon>
        <taxon>metagenomes</taxon>
        <taxon>ecological metagenomes</taxon>
    </lineage>
</organism>
<sequence>MKRLSFIVFLFSAMLFADTTNVSGNVSGSWTTSNSPYIVTNNLVLQPSDTLTINPGVEIRFDGNYRFDIFGTFLAVGTEADSIIFTRNSSTNWMSLNFAADADDNSQMQYCIVGYGSQSGYDPYWG</sequence>
<accession>A0A382Z4Q2</accession>
<protein>
    <recommendedName>
        <fullName evidence="2">G8 domain-containing protein</fullName>
    </recommendedName>
</protein>
<evidence type="ECO:0000313" key="1">
    <source>
        <dbReference type="EMBL" id="SVD90433.1"/>
    </source>
</evidence>
<proteinExistence type="predicted"/>
<gene>
    <name evidence="1" type="ORF">METZ01_LOCUS443287</name>
</gene>
<reference evidence="1" key="1">
    <citation type="submission" date="2018-05" db="EMBL/GenBank/DDBJ databases">
        <authorList>
            <person name="Lanie J.A."/>
            <person name="Ng W.-L."/>
            <person name="Kazmierczak K.M."/>
            <person name="Andrzejewski T.M."/>
            <person name="Davidsen T.M."/>
            <person name="Wayne K.J."/>
            <person name="Tettelin H."/>
            <person name="Glass J.I."/>
            <person name="Rusch D."/>
            <person name="Podicherti R."/>
            <person name="Tsui H.-C.T."/>
            <person name="Winkler M.E."/>
        </authorList>
    </citation>
    <scope>NUCLEOTIDE SEQUENCE</scope>
</reference>
<dbReference type="EMBL" id="UINC01180974">
    <property type="protein sequence ID" value="SVD90433.1"/>
    <property type="molecule type" value="Genomic_DNA"/>
</dbReference>
<feature type="non-terminal residue" evidence="1">
    <location>
        <position position="126"/>
    </location>
</feature>
<evidence type="ECO:0008006" key="2">
    <source>
        <dbReference type="Google" id="ProtNLM"/>
    </source>
</evidence>